<feature type="transmembrane region" description="Helical" evidence="1">
    <location>
        <begin position="27"/>
        <end position="45"/>
    </location>
</feature>
<feature type="transmembrane region" description="Helical" evidence="1">
    <location>
        <begin position="51"/>
        <end position="70"/>
    </location>
</feature>
<name>A0A1H4ZGD5_9PSEU</name>
<keyword evidence="3" id="KW-1185">Reference proteome</keyword>
<sequence length="161" mass="18047">MIERAEVELANRTGRLHPSQRGKLLDFNFWTAAVLVIAGLVLAAIAVADGAAAAALPILAVTAWFAFVCGRRLAEVGSGRLVVVTGWTHDFGKVHGRRPERGQYPIYLYTVMERMWFTYLVVQDHSFRLDDRKLRARIQAERTNAVYLTPRTKTLINVLPA</sequence>
<dbReference type="RefSeq" id="WP_091316031.1">
    <property type="nucleotide sequence ID" value="NZ_FNSO01000004.1"/>
</dbReference>
<accession>A0A1H4ZGD5</accession>
<dbReference type="Proteomes" id="UP000199622">
    <property type="component" value="Unassembled WGS sequence"/>
</dbReference>
<dbReference type="AlphaFoldDB" id="A0A1H4ZGD5"/>
<gene>
    <name evidence="2" type="ORF">SAMN04489727_7275</name>
</gene>
<keyword evidence="1" id="KW-0812">Transmembrane</keyword>
<organism evidence="2 3">
    <name type="scientific">Amycolatopsis tolypomycina</name>
    <dbReference type="NCBI Taxonomy" id="208445"/>
    <lineage>
        <taxon>Bacteria</taxon>
        <taxon>Bacillati</taxon>
        <taxon>Actinomycetota</taxon>
        <taxon>Actinomycetes</taxon>
        <taxon>Pseudonocardiales</taxon>
        <taxon>Pseudonocardiaceae</taxon>
        <taxon>Amycolatopsis</taxon>
    </lineage>
</organism>
<proteinExistence type="predicted"/>
<keyword evidence="1" id="KW-0472">Membrane</keyword>
<reference evidence="3" key="1">
    <citation type="submission" date="2016-10" db="EMBL/GenBank/DDBJ databases">
        <authorList>
            <person name="Varghese N."/>
            <person name="Submissions S."/>
        </authorList>
    </citation>
    <scope>NUCLEOTIDE SEQUENCE [LARGE SCALE GENOMIC DNA]</scope>
    <source>
        <strain evidence="3">DSM 44544</strain>
    </source>
</reference>
<dbReference type="OrthoDB" id="3619064at2"/>
<dbReference type="STRING" id="208445.SAMN04489727_7275"/>
<evidence type="ECO:0000256" key="1">
    <source>
        <dbReference type="SAM" id="Phobius"/>
    </source>
</evidence>
<dbReference type="EMBL" id="FNSO01000004">
    <property type="protein sequence ID" value="SED29202.1"/>
    <property type="molecule type" value="Genomic_DNA"/>
</dbReference>
<keyword evidence="1" id="KW-1133">Transmembrane helix</keyword>
<protein>
    <submittedName>
        <fullName evidence="2">Uncharacterized protein</fullName>
    </submittedName>
</protein>
<evidence type="ECO:0000313" key="2">
    <source>
        <dbReference type="EMBL" id="SED29202.1"/>
    </source>
</evidence>
<evidence type="ECO:0000313" key="3">
    <source>
        <dbReference type="Proteomes" id="UP000199622"/>
    </source>
</evidence>